<feature type="signal peptide" evidence="1">
    <location>
        <begin position="1"/>
        <end position="18"/>
    </location>
</feature>
<keyword evidence="3" id="KW-1185">Reference proteome</keyword>
<dbReference type="Proteomes" id="UP001432322">
    <property type="component" value="Unassembled WGS sequence"/>
</dbReference>
<protein>
    <submittedName>
        <fullName evidence="2">Uncharacterized protein</fullName>
    </submittedName>
</protein>
<reference evidence="2" key="1">
    <citation type="submission" date="2023-10" db="EMBL/GenBank/DDBJ databases">
        <title>Genome assembly of Pristionchus species.</title>
        <authorList>
            <person name="Yoshida K."/>
            <person name="Sommer R.J."/>
        </authorList>
    </citation>
    <scope>NUCLEOTIDE SEQUENCE</scope>
    <source>
        <strain evidence="2">RS5133</strain>
    </source>
</reference>
<evidence type="ECO:0000313" key="2">
    <source>
        <dbReference type="EMBL" id="GMT25931.1"/>
    </source>
</evidence>
<feature type="chain" id="PRO_5043955374" evidence="1">
    <location>
        <begin position="19"/>
        <end position="117"/>
    </location>
</feature>
<name>A0AAV5W292_9BILA</name>
<proteinExistence type="predicted"/>
<evidence type="ECO:0000256" key="1">
    <source>
        <dbReference type="SAM" id="SignalP"/>
    </source>
</evidence>
<accession>A0AAV5W292</accession>
<evidence type="ECO:0000313" key="3">
    <source>
        <dbReference type="Proteomes" id="UP001432322"/>
    </source>
</evidence>
<keyword evidence="1" id="KW-0732">Signal</keyword>
<organism evidence="2 3">
    <name type="scientific">Pristionchus fissidentatus</name>
    <dbReference type="NCBI Taxonomy" id="1538716"/>
    <lineage>
        <taxon>Eukaryota</taxon>
        <taxon>Metazoa</taxon>
        <taxon>Ecdysozoa</taxon>
        <taxon>Nematoda</taxon>
        <taxon>Chromadorea</taxon>
        <taxon>Rhabditida</taxon>
        <taxon>Rhabditina</taxon>
        <taxon>Diplogasteromorpha</taxon>
        <taxon>Diplogasteroidea</taxon>
        <taxon>Neodiplogasteridae</taxon>
        <taxon>Pristionchus</taxon>
    </lineage>
</organism>
<gene>
    <name evidence="2" type="ORF">PFISCL1PPCAC_17228</name>
</gene>
<sequence>MGLAPFFVFFLICATASTLQCYKGYVLPEDSIKALPHQPARLVDCDVSARCCVTSVSTAPKTNRNPGYRSFWCGGDIACSHLDKSGEKEITVEENGPSMKTYCRSAEGSCSIDNWRK</sequence>
<comment type="caution">
    <text evidence="2">The sequence shown here is derived from an EMBL/GenBank/DDBJ whole genome shotgun (WGS) entry which is preliminary data.</text>
</comment>
<dbReference type="EMBL" id="BTSY01000004">
    <property type="protein sequence ID" value="GMT25931.1"/>
    <property type="molecule type" value="Genomic_DNA"/>
</dbReference>
<dbReference type="AlphaFoldDB" id="A0AAV5W292"/>